<sequence length="50" mass="5622">WEKMEISCLQTCHKDSGFCRRYSFSLGLNVSFTKAALVPKTLVFLVGLPV</sequence>
<organism evidence="1">
    <name type="scientific">Nothobranchius kadleci</name>
    <name type="common">African annual killifish</name>
    <dbReference type="NCBI Taxonomy" id="1051664"/>
    <lineage>
        <taxon>Eukaryota</taxon>
        <taxon>Metazoa</taxon>
        <taxon>Chordata</taxon>
        <taxon>Craniata</taxon>
        <taxon>Vertebrata</taxon>
        <taxon>Euteleostomi</taxon>
        <taxon>Actinopterygii</taxon>
        <taxon>Neopterygii</taxon>
        <taxon>Teleostei</taxon>
        <taxon>Neoteleostei</taxon>
        <taxon>Acanthomorphata</taxon>
        <taxon>Ovalentaria</taxon>
        <taxon>Atherinomorphae</taxon>
        <taxon>Cyprinodontiformes</taxon>
        <taxon>Nothobranchiidae</taxon>
        <taxon>Nothobranchius</taxon>
    </lineage>
</organism>
<dbReference type="AlphaFoldDB" id="A0A1A8EI48"/>
<reference evidence="1" key="2">
    <citation type="submission" date="2016-06" db="EMBL/GenBank/DDBJ databases">
        <title>The genome of a short-lived fish provides insights into sex chromosome evolution and the genetic control of aging.</title>
        <authorList>
            <person name="Reichwald K."/>
            <person name="Felder M."/>
            <person name="Petzold A."/>
            <person name="Koch P."/>
            <person name="Groth M."/>
            <person name="Platzer M."/>
        </authorList>
    </citation>
    <scope>NUCLEOTIDE SEQUENCE</scope>
    <source>
        <tissue evidence="1">Brain</tissue>
    </source>
</reference>
<gene>
    <name evidence="1" type="primary">OLA.7869</name>
</gene>
<reference evidence="1" key="1">
    <citation type="submission" date="2016-05" db="EMBL/GenBank/DDBJ databases">
        <authorList>
            <person name="Lavstsen T."/>
            <person name="Jespersen J.S."/>
        </authorList>
    </citation>
    <scope>NUCLEOTIDE SEQUENCE</scope>
    <source>
        <tissue evidence="1">Brain</tissue>
    </source>
</reference>
<evidence type="ECO:0000313" key="1">
    <source>
        <dbReference type="EMBL" id="SBQ45337.1"/>
    </source>
</evidence>
<name>A0A1A8EI48_NOTKA</name>
<proteinExistence type="predicted"/>
<accession>A0A1A8EI48</accession>
<dbReference type="EMBL" id="HAEA01016856">
    <property type="protein sequence ID" value="SBQ45337.1"/>
    <property type="molecule type" value="Transcribed_RNA"/>
</dbReference>
<feature type="non-terminal residue" evidence="1">
    <location>
        <position position="1"/>
    </location>
</feature>
<protein>
    <submittedName>
        <fullName evidence="1">Uncharacterized protein</fullName>
    </submittedName>
</protein>